<dbReference type="Pfam" id="PF05845">
    <property type="entry name" value="PhnH"/>
    <property type="match status" value="1"/>
</dbReference>
<dbReference type="AlphaFoldDB" id="A0AAW9SPP1"/>
<name>A0AAW9SPP1_9RHOB</name>
<dbReference type="Gene3D" id="3.40.50.11310">
    <property type="entry name" value="Bacterial phosphonate metabolism protein PhnH"/>
    <property type="match status" value="1"/>
</dbReference>
<organism evidence="1 2">
    <name type="scientific">Ponticoccus litoralis</name>
    <dbReference type="NCBI Taxonomy" id="422297"/>
    <lineage>
        <taxon>Bacteria</taxon>
        <taxon>Pseudomonadati</taxon>
        <taxon>Pseudomonadota</taxon>
        <taxon>Alphaproteobacteria</taxon>
        <taxon>Rhodobacterales</taxon>
        <taxon>Roseobacteraceae</taxon>
        <taxon>Ponticoccus</taxon>
    </lineage>
</organism>
<evidence type="ECO:0000313" key="1">
    <source>
        <dbReference type="EMBL" id="MEN9063094.1"/>
    </source>
</evidence>
<dbReference type="RefSeq" id="WP_347168608.1">
    <property type="nucleotide sequence ID" value="NZ_JBDNCH010000004.1"/>
</dbReference>
<dbReference type="GO" id="GO:0016829">
    <property type="term" value="F:lyase activity"/>
    <property type="evidence" value="ECO:0007669"/>
    <property type="project" value="UniProtKB-KW"/>
</dbReference>
<dbReference type="EMBL" id="JBDNCH010000004">
    <property type="protein sequence ID" value="MEN9063094.1"/>
    <property type="molecule type" value="Genomic_DNA"/>
</dbReference>
<dbReference type="SUPFAM" id="SSF159709">
    <property type="entry name" value="PhnH-like"/>
    <property type="match status" value="1"/>
</dbReference>
<gene>
    <name evidence="1" type="primary">phnH</name>
    <name evidence="1" type="ORF">ABFB10_21030</name>
</gene>
<proteinExistence type="predicted"/>
<accession>A0AAW9SPP1</accession>
<dbReference type="GO" id="GO:0019634">
    <property type="term" value="P:organic phosphonate metabolic process"/>
    <property type="evidence" value="ECO:0007669"/>
    <property type="project" value="InterPro"/>
</dbReference>
<keyword evidence="2" id="KW-1185">Reference proteome</keyword>
<dbReference type="InterPro" id="IPR038058">
    <property type="entry name" value="PhnH-like_sp"/>
</dbReference>
<keyword evidence="1" id="KW-0456">Lyase</keyword>
<dbReference type="Proteomes" id="UP001428774">
    <property type="component" value="Unassembled WGS sequence"/>
</dbReference>
<sequence>MSEADSRTIACFDALMWALSRPGLPRDLPVPDMAGIAEALLDRECAAYSDDPALAQAIARTGAALADAAAADHVFVADFVPAMLRALRQGSDLHPEDGATLITRARFDQGPRLRLSGPGIDGHVDIAVDLPPETWAIRREIMRYPMGFELFILHGTQVIGLPRTTHVEVL</sequence>
<comment type="caution">
    <text evidence="1">The sequence shown here is derived from an EMBL/GenBank/DDBJ whole genome shotgun (WGS) entry which is preliminary data.</text>
</comment>
<protein>
    <submittedName>
        <fullName evidence="1">Phosphonate C-P lyase system protein PhnH</fullName>
    </submittedName>
</protein>
<dbReference type="NCBIfam" id="TIGR03292">
    <property type="entry name" value="PhnH_redo"/>
    <property type="match status" value="1"/>
</dbReference>
<dbReference type="InterPro" id="IPR008772">
    <property type="entry name" value="Phosphonate_metab_PhnH"/>
</dbReference>
<evidence type="ECO:0000313" key="2">
    <source>
        <dbReference type="Proteomes" id="UP001428774"/>
    </source>
</evidence>
<reference evidence="1 2" key="1">
    <citation type="submission" date="2024-05" db="EMBL/GenBank/DDBJ databases">
        <title>Genome sequence of Ponticoccus litoralis KCCM 90028.</title>
        <authorList>
            <person name="Kim J.M."/>
            <person name="Lee J.K."/>
            <person name="Choi B.J."/>
            <person name="Bayburt H."/>
            <person name="Baek J.H."/>
            <person name="Jeon C.O."/>
        </authorList>
    </citation>
    <scope>NUCLEOTIDE SEQUENCE [LARGE SCALE GENOMIC DNA]</scope>
    <source>
        <strain evidence="1 2">KCCM 90028</strain>
    </source>
</reference>